<dbReference type="Proteomes" id="UP001162162">
    <property type="component" value="Unassembled WGS sequence"/>
</dbReference>
<dbReference type="GO" id="GO:0030687">
    <property type="term" value="C:preribosome, large subunit precursor"/>
    <property type="evidence" value="ECO:0007669"/>
    <property type="project" value="TreeGrafter"/>
</dbReference>
<evidence type="ECO:0000313" key="3">
    <source>
        <dbReference type="Proteomes" id="UP001162162"/>
    </source>
</evidence>
<keyword evidence="3" id="KW-1185">Reference proteome</keyword>
<gene>
    <name evidence="2" type="ORF">NQ318_001490</name>
</gene>
<reference evidence="2" key="1">
    <citation type="journal article" date="2023" name="Insect Mol. Biol.">
        <title>Genome sequencing provides insights into the evolution of gene families encoding plant cell wall-degrading enzymes in longhorned beetles.</title>
        <authorList>
            <person name="Shin N.R."/>
            <person name="Okamura Y."/>
            <person name="Kirsch R."/>
            <person name="Pauchet Y."/>
        </authorList>
    </citation>
    <scope>NUCLEOTIDE SEQUENCE</scope>
    <source>
        <strain evidence="2">AMC_N1</strain>
    </source>
</reference>
<dbReference type="PANTHER" id="PTHR13182">
    <property type="entry name" value="ZINC FINGER PROTEIN 622"/>
    <property type="match status" value="1"/>
</dbReference>
<name>A0AAV8XBA0_9CUCU</name>
<dbReference type="PANTHER" id="PTHR13182:SF8">
    <property type="entry name" value="CYTOPLASMIC 60S SUBUNIT BIOGENESIS FACTOR ZNF622"/>
    <property type="match status" value="1"/>
</dbReference>
<dbReference type="EMBL" id="JAPWTK010000760">
    <property type="protein sequence ID" value="KAJ8936297.1"/>
    <property type="molecule type" value="Genomic_DNA"/>
</dbReference>
<dbReference type="InterPro" id="IPR040025">
    <property type="entry name" value="Znf622/Rei1/Reh1"/>
</dbReference>
<dbReference type="InterPro" id="IPR041661">
    <property type="entry name" value="ZN622/Rei1/Reh1_Znf-C2H2"/>
</dbReference>
<organism evidence="2 3">
    <name type="scientific">Aromia moschata</name>
    <dbReference type="NCBI Taxonomy" id="1265417"/>
    <lineage>
        <taxon>Eukaryota</taxon>
        <taxon>Metazoa</taxon>
        <taxon>Ecdysozoa</taxon>
        <taxon>Arthropoda</taxon>
        <taxon>Hexapoda</taxon>
        <taxon>Insecta</taxon>
        <taxon>Pterygota</taxon>
        <taxon>Neoptera</taxon>
        <taxon>Endopterygota</taxon>
        <taxon>Coleoptera</taxon>
        <taxon>Polyphaga</taxon>
        <taxon>Cucujiformia</taxon>
        <taxon>Chrysomeloidea</taxon>
        <taxon>Cerambycidae</taxon>
        <taxon>Cerambycinae</taxon>
        <taxon>Callichromatini</taxon>
        <taxon>Aromia</taxon>
    </lineage>
</organism>
<dbReference type="Pfam" id="PF12756">
    <property type="entry name" value="zf-C2H2_2"/>
    <property type="match status" value="1"/>
</dbReference>
<accession>A0AAV8XBA0</accession>
<dbReference type="AlphaFoldDB" id="A0AAV8XBA0"/>
<proteinExistence type="predicted"/>
<protein>
    <recommendedName>
        <fullName evidence="1">ZN622/Rei1/Reh1 zinc finger C2H2-type domain-containing protein</fullName>
    </recommendedName>
</protein>
<feature type="domain" description="ZN622/Rei1/Reh1 zinc finger C2H2-type" evidence="1">
    <location>
        <begin position="76"/>
        <end position="133"/>
    </location>
</feature>
<evidence type="ECO:0000259" key="1">
    <source>
        <dbReference type="Pfam" id="PF12756"/>
    </source>
</evidence>
<dbReference type="GO" id="GO:0042273">
    <property type="term" value="P:ribosomal large subunit biogenesis"/>
    <property type="evidence" value="ECO:0007669"/>
    <property type="project" value="TreeGrafter"/>
</dbReference>
<evidence type="ECO:0000313" key="2">
    <source>
        <dbReference type="EMBL" id="KAJ8936297.1"/>
    </source>
</evidence>
<comment type="caution">
    <text evidence="2">The sequence shown here is derived from an EMBL/GenBank/DDBJ whole genome shotgun (WGS) entry which is preliminary data.</text>
</comment>
<sequence length="252" mass="29042">MKKVLGLVKVMEVLHQFPCQLIKKKKMDVNEDGSEIEEVDSDEWEDDTENPIDNNDCLFCLHHSHNFIRNLEHMTGEKVADGYMCLWCNEKGKTFHSADAARQHMVDKGHCKMIHEGIALAEYADFYDYSSSYPDAAKEGLDMDEEIETAEIDGSDYQLMLPSGITVGHRSLMRYYKQSTNPNRAVVPSQRDRKLHKVLAQYRSLGWTATQQEAAARKAKDIHFIKRAQAKYNLKMGMKNNSILQKHFRVQL</sequence>